<protein>
    <recommendedName>
        <fullName evidence="4">Receptor expression-enhancing protein</fullName>
    </recommendedName>
</protein>
<feature type="transmembrane region" description="Helical" evidence="2">
    <location>
        <begin position="40"/>
        <end position="61"/>
    </location>
</feature>
<evidence type="ECO:0008006" key="4">
    <source>
        <dbReference type="Google" id="ProtNLM"/>
    </source>
</evidence>
<name>A0A7S1EY26_NOCSC</name>
<dbReference type="PANTHER" id="PTHR12300">
    <property type="entry name" value="HVA22-LIKE PROTEINS"/>
    <property type="match status" value="1"/>
</dbReference>
<comment type="subcellular location">
    <subcellularLocation>
        <location evidence="1">Membrane</location>
        <topology evidence="1">Multi-pass membrane protein</topology>
    </subcellularLocation>
</comment>
<reference evidence="3" key="1">
    <citation type="submission" date="2021-01" db="EMBL/GenBank/DDBJ databases">
        <authorList>
            <person name="Corre E."/>
            <person name="Pelletier E."/>
            <person name="Niang G."/>
            <person name="Scheremetjew M."/>
            <person name="Finn R."/>
            <person name="Kale V."/>
            <person name="Holt S."/>
            <person name="Cochrane G."/>
            <person name="Meng A."/>
            <person name="Brown T."/>
            <person name="Cohen L."/>
        </authorList>
    </citation>
    <scope>NUCLEOTIDE SEQUENCE</scope>
</reference>
<keyword evidence="2" id="KW-1133">Transmembrane helix</keyword>
<dbReference type="GO" id="GO:0016020">
    <property type="term" value="C:membrane"/>
    <property type="evidence" value="ECO:0007669"/>
    <property type="project" value="UniProtKB-SubCell"/>
</dbReference>
<keyword evidence="2" id="KW-0812">Transmembrane</keyword>
<keyword evidence="2" id="KW-0472">Membrane</keyword>
<evidence type="ECO:0000313" key="3">
    <source>
        <dbReference type="EMBL" id="CAD8831376.1"/>
    </source>
</evidence>
<organism evidence="3">
    <name type="scientific">Noctiluca scintillans</name>
    <name type="common">Sea sparkle</name>
    <name type="synonym">Red tide dinoflagellate</name>
    <dbReference type="NCBI Taxonomy" id="2966"/>
    <lineage>
        <taxon>Eukaryota</taxon>
        <taxon>Sar</taxon>
        <taxon>Alveolata</taxon>
        <taxon>Dinophyceae</taxon>
        <taxon>Noctilucales</taxon>
        <taxon>Noctilucaceae</taxon>
        <taxon>Noctiluca</taxon>
    </lineage>
</organism>
<accession>A0A7S1EY26</accession>
<dbReference type="Pfam" id="PF03134">
    <property type="entry name" value="TB2_DP1_HVA22"/>
    <property type="match status" value="1"/>
</dbReference>
<proteinExistence type="inferred from homology"/>
<gene>
    <name evidence="3" type="ORF">NSCI0253_LOCUS5723</name>
</gene>
<evidence type="ECO:0000256" key="1">
    <source>
        <dbReference type="RuleBase" id="RU362006"/>
    </source>
</evidence>
<dbReference type="AlphaFoldDB" id="A0A7S1EY26"/>
<comment type="similarity">
    <text evidence="1">Belongs to the DP1 family.</text>
</comment>
<evidence type="ECO:0000256" key="2">
    <source>
        <dbReference type="SAM" id="Phobius"/>
    </source>
</evidence>
<dbReference type="EMBL" id="HBFQ01008136">
    <property type="protein sequence ID" value="CAD8831376.1"/>
    <property type="molecule type" value="Transcribed_RNA"/>
</dbReference>
<dbReference type="InterPro" id="IPR004345">
    <property type="entry name" value="TB2_DP1_HVA22"/>
</dbReference>
<sequence>MVITILPFGQLLVAAAQWGYPLKRILEKKLRSDDDLTQWVVYAMISVLFMILETHVLFFALDYVPLYLELKLLFVVWLIHPDYQGALYLWHEKIVKVYRPWDEKNYSKIPVFKAAESLKEVEEEVSNMTAELLLKGEQESNAAES</sequence>